<feature type="region of interest" description="Disordered" evidence="1">
    <location>
        <begin position="87"/>
        <end position="110"/>
    </location>
</feature>
<proteinExistence type="predicted"/>
<gene>
    <name evidence="2" type="ORF">BJX68DRAFT_273223</name>
</gene>
<accession>A0ABR4JB64</accession>
<evidence type="ECO:0000256" key="1">
    <source>
        <dbReference type="SAM" id="MobiDB-lite"/>
    </source>
</evidence>
<sequence length="205" mass="21928">MDWPPTGYKPSGLSADLTMDGLVPLEGIGSDDGQRMLTTHGNEVPIWGPGFLDPCMFDPGVNANPMPEASRFAVQRDLAMQFPVNQYDITSSNDPDKRMPAGTAGEHRPSATSPLMVQNHHYVNPPTSSSTVNTCGAGMCPRHGGQTASPAGEGDFLTQYAAGATGFQMPMERLFKPQQLPPRGRPHSPSEDDTHLASGLPMPSR</sequence>
<organism evidence="2 3">
    <name type="scientific">Aspergillus pseudodeflectus</name>
    <dbReference type="NCBI Taxonomy" id="176178"/>
    <lineage>
        <taxon>Eukaryota</taxon>
        <taxon>Fungi</taxon>
        <taxon>Dikarya</taxon>
        <taxon>Ascomycota</taxon>
        <taxon>Pezizomycotina</taxon>
        <taxon>Eurotiomycetes</taxon>
        <taxon>Eurotiomycetidae</taxon>
        <taxon>Eurotiales</taxon>
        <taxon>Aspergillaceae</taxon>
        <taxon>Aspergillus</taxon>
        <taxon>Aspergillus subgen. Nidulantes</taxon>
    </lineage>
</organism>
<dbReference type="RefSeq" id="XP_070892386.1">
    <property type="nucleotide sequence ID" value="XM_071047392.1"/>
</dbReference>
<feature type="compositionally biased region" description="Basic and acidic residues" evidence="1">
    <location>
        <begin position="94"/>
        <end position="109"/>
    </location>
</feature>
<evidence type="ECO:0000313" key="3">
    <source>
        <dbReference type="Proteomes" id="UP001610444"/>
    </source>
</evidence>
<dbReference type="GeneID" id="98162556"/>
<evidence type="ECO:0000313" key="2">
    <source>
        <dbReference type="EMBL" id="KAL2837086.1"/>
    </source>
</evidence>
<feature type="region of interest" description="Disordered" evidence="1">
    <location>
        <begin position="177"/>
        <end position="205"/>
    </location>
</feature>
<dbReference type="Proteomes" id="UP001610444">
    <property type="component" value="Unassembled WGS sequence"/>
</dbReference>
<protein>
    <submittedName>
        <fullName evidence="2">Uncharacterized protein</fullName>
    </submittedName>
</protein>
<dbReference type="EMBL" id="JBFXLR010000103">
    <property type="protein sequence ID" value="KAL2837086.1"/>
    <property type="molecule type" value="Genomic_DNA"/>
</dbReference>
<keyword evidence="3" id="KW-1185">Reference proteome</keyword>
<comment type="caution">
    <text evidence="2">The sequence shown here is derived from an EMBL/GenBank/DDBJ whole genome shotgun (WGS) entry which is preliminary data.</text>
</comment>
<reference evidence="2 3" key="1">
    <citation type="submission" date="2024-07" db="EMBL/GenBank/DDBJ databases">
        <title>Section-level genome sequencing and comparative genomics of Aspergillus sections Usti and Cavernicolus.</title>
        <authorList>
            <consortium name="Lawrence Berkeley National Laboratory"/>
            <person name="Nybo J.L."/>
            <person name="Vesth T.C."/>
            <person name="Theobald S."/>
            <person name="Frisvad J.C."/>
            <person name="Larsen T.O."/>
            <person name="Kjaerboelling I."/>
            <person name="Rothschild-Mancinelli K."/>
            <person name="Lyhne E.K."/>
            <person name="Kogle M.E."/>
            <person name="Barry K."/>
            <person name="Clum A."/>
            <person name="Na H."/>
            <person name="Ledsgaard L."/>
            <person name="Lin J."/>
            <person name="Lipzen A."/>
            <person name="Kuo A."/>
            <person name="Riley R."/>
            <person name="Mondo S."/>
            <person name="LaButti K."/>
            <person name="Haridas S."/>
            <person name="Pangalinan J."/>
            <person name="Salamov A.A."/>
            <person name="Simmons B.A."/>
            <person name="Magnuson J.K."/>
            <person name="Chen J."/>
            <person name="Drula E."/>
            <person name="Henrissat B."/>
            <person name="Wiebenga A."/>
            <person name="Lubbers R.J."/>
            <person name="Gomes A.C."/>
            <person name="Macurrencykelacurrency M.R."/>
            <person name="Stajich J."/>
            <person name="Grigoriev I.V."/>
            <person name="Mortensen U.H."/>
            <person name="De vries R.P."/>
            <person name="Baker S.E."/>
            <person name="Andersen M.R."/>
        </authorList>
    </citation>
    <scope>NUCLEOTIDE SEQUENCE [LARGE SCALE GENOMIC DNA]</scope>
    <source>
        <strain evidence="2 3">CBS 756.74</strain>
    </source>
</reference>
<name>A0ABR4JB64_9EURO</name>